<dbReference type="InterPro" id="IPR011527">
    <property type="entry name" value="ABC1_TM_dom"/>
</dbReference>
<dbReference type="Pfam" id="PF00005">
    <property type="entry name" value="ABC_tran"/>
    <property type="match status" value="1"/>
</dbReference>
<dbReference type="PANTHER" id="PTHR43394:SF1">
    <property type="entry name" value="ATP-BINDING CASSETTE SUB-FAMILY B MEMBER 10, MITOCHONDRIAL"/>
    <property type="match status" value="1"/>
</dbReference>
<dbReference type="OrthoDB" id="4966664at2"/>
<dbReference type="Gene3D" id="1.20.1560.10">
    <property type="entry name" value="ABC transporter type 1, transmembrane domain"/>
    <property type="match status" value="1"/>
</dbReference>
<dbReference type="AlphaFoldDB" id="A0A1G9WRX2"/>
<dbReference type="Proteomes" id="UP000199671">
    <property type="component" value="Unassembled WGS sequence"/>
</dbReference>
<feature type="transmembrane region" description="Helical" evidence="6">
    <location>
        <begin position="83"/>
        <end position="107"/>
    </location>
</feature>
<feature type="transmembrane region" description="Helical" evidence="6">
    <location>
        <begin position="161"/>
        <end position="179"/>
    </location>
</feature>
<comment type="subcellular location">
    <subcellularLocation>
        <location evidence="1">Cell membrane</location>
        <topology evidence="1">Multi-pass membrane protein</topology>
    </subcellularLocation>
</comment>
<feature type="domain" description="ABC transporter" evidence="7">
    <location>
        <begin position="353"/>
        <end position="620"/>
    </location>
</feature>
<dbReference type="SUPFAM" id="SSF90123">
    <property type="entry name" value="ABC transporter transmembrane region"/>
    <property type="match status" value="1"/>
</dbReference>
<dbReference type="CDD" id="cd07346">
    <property type="entry name" value="ABC_6TM_exporters"/>
    <property type="match status" value="1"/>
</dbReference>
<dbReference type="PROSITE" id="PS50929">
    <property type="entry name" value="ABC_TM1F"/>
    <property type="match status" value="1"/>
</dbReference>
<dbReference type="GO" id="GO:0015421">
    <property type="term" value="F:ABC-type oligopeptide transporter activity"/>
    <property type="evidence" value="ECO:0007669"/>
    <property type="project" value="TreeGrafter"/>
</dbReference>
<evidence type="ECO:0000256" key="3">
    <source>
        <dbReference type="ARBA" id="ARBA00022989"/>
    </source>
</evidence>
<keyword evidence="4 6" id="KW-0472">Membrane</keyword>
<feature type="compositionally biased region" description="Polar residues" evidence="5">
    <location>
        <begin position="633"/>
        <end position="647"/>
    </location>
</feature>
<evidence type="ECO:0000256" key="1">
    <source>
        <dbReference type="ARBA" id="ARBA00004651"/>
    </source>
</evidence>
<keyword evidence="3 6" id="KW-1133">Transmembrane helix</keyword>
<evidence type="ECO:0000256" key="6">
    <source>
        <dbReference type="SAM" id="Phobius"/>
    </source>
</evidence>
<dbReference type="GO" id="GO:0016887">
    <property type="term" value="F:ATP hydrolysis activity"/>
    <property type="evidence" value="ECO:0007669"/>
    <property type="project" value="InterPro"/>
</dbReference>
<feature type="domain" description="ABC transmembrane type-1" evidence="8">
    <location>
        <begin position="48"/>
        <end position="328"/>
    </location>
</feature>
<feature type="transmembrane region" description="Helical" evidence="6">
    <location>
        <begin position="42"/>
        <end position="63"/>
    </location>
</feature>
<feature type="transmembrane region" description="Helical" evidence="6">
    <location>
        <begin position="185"/>
        <end position="204"/>
    </location>
</feature>
<dbReference type="RefSeq" id="WP_092610525.1">
    <property type="nucleotide sequence ID" value="NZ_FNHU01000008.1"/>
</dbReference>
<feature type="region of interest" description="Disordered" evidence="5">
    <location>
        <begin position="628"/>
        <end position="661"/>
    </location>
</feature>
<organism evidence="9 10">
    <name type="scientific">Actinomyces ruminicola</name>
    <dbReference type="NCBI Taxonomy" id="332524"/>
    <lineage>
        <taxon>Bacteria</taxon>
        <taxon>Bacillati</taxon>
        <taxon>Actinomycetota</taxon>
        <taxon>Actinomycetes</taxon>
        <taxon>Actinomycetales</taxon>
        <taxon>Actinomycetaceae</taxon>
        <taxon>Actinomyces</taxon>
    </lineage>
</organism>
<dbReference type="PROSITE" id="PS50893">
    <property type="entry name" value="ABC_TRANSPORTER_2"/>
    <property type="match status" value="1"/>
</dbReference>
<sequence length="661" mass="69825">MAHPRDPLAAARRLLPQPNASLPQPPAGVASGRLLRWLLRRAAAPLTVATVAAIVSSIIQAIVPSFLGAALDAGIENGLNPRVWTLALTLLGLFLVYAVGDTMLSYFRIHGWMRINFDIARLVGRQVSTTGASLTRQVSSGEVASIVASDAQYIGNFAQRLPELIGSACAFLVVAVVMLSTSVRLGVIVLVGMPLVAWAVTPVIRPLQRRQSVQREAQSALTTITTDTVAGLRILRGIGGEEVFARRYREASQELRRRGVAVAGTQSLLMSLQVLLPGLFVAVVVWAAARMAITGAITAGELVTFYGYTAYLSWPLMVFSYSVQDYTRALVGTRRLARLLAVEPATGAVAERLVLDPTRPSPLGGELVDSGSGAALVPGRMTALVAADPDVSAALATRLGRFDDAAPAVTLAGRTLTDMPLEQVRASIVVSGATAQLFTGTLREALDVRGGAVSEPVDVDTLVAAERDRIGVADVDQNVHTAVTRADGDERLLAALEVADAHDVLSSLDRGLAGMITERGRSLSGGQRQRVALARALLTQAPTLVLIEPTSALDSHTESRVARRVRDARAGRTTIVTTASPLVLEACDEVVFLDDAGRERLRAPHRELLARARAGNPDAVAYRAVVARATGEEPQSGTTQTSRSTPAAGTGAVVPTEEVTH</sequence>
<dbReference type="Gene3D" id="3.40.50.300">
    <property type="entry name" value="P-loop containing nucleotide triphosphate hydrolases"/>
    <property type="match status" value="1"/>
</dbReference>
<dbReference type="Pfam" id="PF00664">
    <property type="entry name" value="ABC_membrane"/>
    <property type="match status" value="1"/>
</dbReference>
<evidence type="ECO:0000256" key="5">
    <source>
        <dbReference type="SAM" id="MobiDB-lite"/>
    </source>
</evidence>
<gene>
    <name evidence="9" type="ORF">SAMN04487766_1088</name>
</gene>
<evidence type="ECO:0000259" key="7">
    <source>
        <dbReference type="PROSITE" id="PS50893"/>
    </source>
</evidence>
<dbReference type="GO" id="GO:0005886">
    <property type="term" value="C:plasma membrane"/>
    <property type="evidence" value="ECO:0007669"/>
    <property type="project" value="UniProtKB-SubCell"/>
</dbReference>
<proteinExistence type="predicted"/>
<dbReference type="PANTHER" id="PTHR43394">
    <property type="entry name" value="ATP-DEPENDENT PERMEASE MDL1, MITOCHONDRIAL"/>
    <property type="match status" value="1"/>
</dbReference>
<dbReference type="InterPro" id="IPR036640">
    <property type="entry name" value="ABC1_TM_sf"/>
</dbReference>
<feature type="transmembrane region" description="Helical" evidence="6">
    <location>
        <begin position="274"/>
        <end position="293"/>
    </location>
</feature>
<dbReference type="SUPFAM" id="SSF52540">
    <property type="entry name" value="P-loop containing nucleoside triphosphate hydrolases"/>
    <property type="match status" value="1"/>
</dbReference>
<dbReference type="InterPro" id="IPR017871">
    <property type="entry name" value="ABC_transporter-like_CS"/>
</dbReference>
<accession>A0A1G9WRX2</accession>
<dbReference type="InterPro" id="IPR003439">
    <property type="entry name" value="ABC_transporter-like_ATP-bd"/>
</dbReference>
<evidence type="ECO:0000256" key="4">
    <source>
        <dbReference type="ARBA" id="ARBA00023136"/>
    </source>
</evidence>
<protein>
    <submittedName>
        <fullName evidence="9">ABC-type multidrug transport system, ATPase and permease component</fullName>
    </submittedName>
</protein>
<evidence type="ECO:0000313" key="10">
    <source>
        <dbReference type="Proteomes" id="UP000199671"/>
    </source>
</evidence>
<keyword evidence="2 6" id="KW-0812">Transmembrane</keyword>
<evidence type="ECO:0000313" key="9">
    <source>
        <dbReference type="EMBL" id="SDM86876.1"/>
    </source>
</evidence>
<dbReference type="InterPro" id="IPR027417">
    <property type="entry name" value="P-loop_NTPase"/>
</dbReference>
<dbReference type="GO" id="GO:0005524">
    <property type="term" value="F:ATP binding"/>
    <property type="evidence" value="ECO:0007669"/>
    <property type="project" value="InterPro"/>
</dbReference>
<name>A0A1G9WRX2_9ACTO</name>
<evidence type="ECO:0000259" key="8">
    <source>
        <dbReference type="PROSITE" id="PS50929"/>
    </source>
</evidence>
<dbReference type="PROSITE" id="PS00211">
    <property type="entry name" value="ABC_TRANSPORTER_1"/>
    <property type="match status" value="1"/>
</dbReference>
<reference evidence="9 10" key="1">
    <citation type="submission" date="2016-10" db="EMBL/GenBank/DDBJ databases">
        <authorList>
            <person name="de Groot N.N."/>
        </authorList>
    </citation>
    <scope>NUCLEOTIDE SEQUENCE [LARGE SCALE GENOMIC DNA]</scope>
    <source>
        <strain evidence="9 10">KPR-7B</strain>
    </source>
</reference>
<dbReference type="EMBL" id="FNHU01000008">
    <property type="protein sequence ID" value="SDM86876.1"/>
    <property type="molecule type" value="Genomic_DNA"/>
</dbReference>
<dbReference type="InterPro" id="IPR039421">
    <property type="entry name" value="Type_1_exporter"/>
</dbReference>
<evidence type="ECO:0000256" key="2">
    <source>
        <dbReference type="ARBA" id="ARBA00022692"/>
    </source>
</evidence>